<proteinExistence type="predicted"/>
<sequence>MLCRPRGYTITPAPEMRFLPKVTERDFYPLVSYAYGCPCSLPLKRDFYQASPPRLLPPGMLCLLMGEHFTSPILEHNVISTYQNAMPTEGEHYTPCA</sequence>
<accession>A0ABR3NG91</accession>
<protein>
    <submittedName>
        <fullName evidence="1">Uncharacterized protein</fullName>
    </submittedName>
</protein>
<evidence type="ECO:0000313" key="2">
    <source>
        <dbReference type="Proteomes" id="UP001558613"/>
    </source>
</evidence>
<reference evidence="1 2" key="1">
    <citation type="submission" date="2023-09" db="EMBL/GenBank/DDBJ databases">
        <authorList>
            <person name="Wang M."/>
        </authorList>
    </citation>
    <scope>NUCLEOTIDE SEQUENCE [LARGE SCALE GENOMIC DNA]</scope>
    <source>
        <strain evidence="1">GT-2023</strain>
        <tissue evidence="1">Liver</tissue>
    </source>
</reference>
<keyword evidence="2" id="KW-1185">Reference proteome</keyword>
<name>A0ABR3NG91_9TELE</name>
<dbReference type="EMBL" id="JAYMGO010000004">
    <property type="protein sequence ID" value="KAL1275983.1"/>
    <property type="molecule type" value="Genomic_DNA"/>
</dbReference>
<dbReference type="Proteomes" id="UP001558613">
    <property type="component" value="Unassembled WGS sequence"/>
</dbReference>
<organism evidence="1 2">
    <name type="scientific">Cirrhinus molitorella</name>
    <name type="common">mud carp</name>
    <dbReference type="NCBI Taxonomy" id="172907"/>
    <lineage>
        <taxon>Eukaryota</taxon>
        <taxon>Metazoa</taxon>
        <taxon>Chordata</taxon>
        <taxon>Craniata</taxon>
        <taxon>Vertebrata</taxon>
        <taxon>Euteleostomi</taxon>
        <taxon>Actinopterygii</taxon>
        <taxon>Neopterygii</taxon>
        <taxon>Teleostei</taxon>
        <taxon>Ostariophysi</taxon>
        <taxon>Cypriniformes</taxon>
        <taxon>Cyprinidae</taxon>
        <taxon>Labeoninae</taxon>
        <taxon>Labeonini</taxon>
        <taxon>Cirrhinus</taxon>
    </lineage>
</organism>
<evidence type="ECO:0000313" key="1">
    <source>
        <dbReference type="EMBL" id="KAL1275983.1"/>
    </source>
</evidence>
<comment type="caution">
    <text evidence="1">The sequence shown here is derived from an EMBL/GenBank/DDBJ whole genome shotgun (WGS) entry which is preliminary data.</text>
</comment>
<gene>
    <name evidence="1" type="ORF">QQF64_035606</name>
</gene>